<name>A0A9P0A4C4_BEMTA</name>
<gene>
    <name evidence="2" type="ORF">BEMITA_LOCUS4686</name>
</gene>
<dbReference type="EMBL" id="OU963863">
    <property type="protein sequence ID" value="CAH0385462.1"/>
    <property type="molecule type" value="Genomic_DNA"/>
</dbReference>
<evidence type="ECO:0000313" key="2">
    <source>
        <dbReference type="EMBL" id="CAH0385462.1"/>
    </source>
</evidence>
<reference evidence="2" key="1">
    <citation type="submission" date="2021-12" db="EMBL/GenBank/DDBJ databases">
        <authorList>
            <person name="King R."/>
        </authorList>
    </citation>
    <scope>NUCLEOTIDE SEQUENCE</scope>
</reference>
<dbReference type="AlphaFoldDB" id="A0A9P0A4C4"/>
<evidence type="ECO:0000313" key="3">
    <source>
        <dbReference type="Proteomes" id="UP001152759"/>
    </source>
</evidence>
<evidence type="ECO:0000256" key="1">
    <source>
        <dbReference type="SAM" id="MobiDB-lite"/>
    </source>
</evidence>
<proteinExistence type="predicted"/>
<protein>
    <submittedName>
        <fullName evidence="2">Uncharacterized protein</fullName>
    </submittedName>
</protein>
<sequence length="111" mass="12396">MDVGGDEATKNMGVYNLQVGNYNAGTAPPPTQINKLKLGPAHIKKDKRQSSSRFNISSNRELQSLPPLEGRKESFFLIQLGGLELLIHESTFRNSLQLRHKHRVDSPNTQS</sequence>
<organism evidence="2 3">
    <name type="scientific">Bemisia tabaci</name>
    <name type="common">Sweetpotato whitefly</name>
    <name type="synonym">Aleurodes tabaci</name>
    <dbReference type="NCBI Taxonomy" id="7038"/>
    <lineage>
        <taxon>Eukaryota</taxon>
        <taxon>Metazoa</taxon>
        <taxon>Ecdysozoa</taxon>
        <taxon>Arthropoda</taxon>
        <taxon>Hexapoda</taxon>
        <taxon>Insecta</taxon>
        <taxon>Pterygota</taxon>
        <taxon>Neoptera</taxon>
        <taxon>Paraneoptera</taxon>
        <taxon>Hemiptera</taxon>
        <taxon>Sternorrhyncha</taxon>
        <taxon>Aleyrodoidea</taxon>
        <taxon>Aleyrodidae</taxon>
        <taxon>Aleyrodinae</taxon>
        <taxon>Bemisia</taxon>
    </lineage>
</organism>
<accession>A0A9P0A4C4</accession>
<feature type="compositionally biased region" description="Polar residues" evidence="1">
    <location>
        <begin position="51"/>
        <end position="62"/>
    </location>
</feature>
<keyword evidence="3" id="KW-1185">Reference proteome</keyword>
<feature type="region of interest" description="Disordered" evidence="1">
    <location>
        <begin position="40"/>
        <end position="65"/>
    </location>
</feature>
<dbReference type="Proteomes" id="UP001152759">
    <property type="component" value="Chromosome 2"/>
</dbReference>